<keyword evidence="10" id="KW-1185">Reference proteome</keyword>
<dbReference type="EMBL" id="VTWH01000003">
    <property type="protein sequence ID" value="KAA0969623.1"/>
    <property type="molecule type" value="Genomic_DNA"/>
</dbReference>
<dbReference type="GO" id="GO:0005886">
    <property type="term" value="C:plasma membrane"/>
    <property type="evidence" value="ECO:0007669"/>
    <property type="project" value="UniProtKB-SubCell"/>
</dbReference>
<feature type="transmembrane region" description="Helical" evidence="7">
    <location>
        <begin position="176"/>
        <end position="197"/>
    </location>
</feature>
<reference evidence="9 10" key="1">
    <citation type="submission" date="2019-08" db="EMBL/GenBank/DDBJ databases">
        <title>Aureimonas fodiniaquatilis sp. nov., isolated from a coal mine wastewater.</title>
        <authorList>
            <person name="Kim W."/>
        </authorList>
    </citation>
    <scope>NUCLEOTIDE SEQUENCE [LARGE SCALE GENOMIC DNA]</scope>
    <source>
        <strain evidence="9 10">CAU 1482</strain>
    </source>
</reference>
<keyword evidence="6 7" id="KW-0472">Membrane</keyword>
<dbReference type="Pfam" id="PF00528">
    <property type="entry name" value="BPD_transp_1"/>
    <property type="match status" value="1"/>
</dbReference>
<comment type="subcellular location">
    <subcellularLocation>
        <location evidence="1 7">Cell membrane</location>
        <topology evidence="1 7">Multi-pass membrane protein</topology>
    </subcellularLocation>
</comment>
<feature type="domain" description="ABC transmembrane type-1" evidence="8">
    <location>
        <begin position="98"/>
        <end position="302"/>
    </location>
</feature>
<proteinExistence type="inferred from homology"/>
<dbReference type="CDD" id="cd06261">
    <property type="entry name" value="TM_PBP2"/>
    <property type="match status" value="1"/>
</dbReference>
<gene>
    <name evidence="9" type="ORF">FPY71_13960</name>
</gene>
<dbReference type="PROSITE" id="PS50928">
    <property type="entry name" value="ABC_TM1"/>
    <property type="match status" value="1"/>
</dbReference>
<feature type="transmembrane region" description="Helical" evidence="7">
    <location>
        <begin position="283"/>
        <end position="309"/>
    </location>
</feature>
<dbReference type="AlphaFoldDB" id="A0A5B0DT89"/>
<dbReference type="GO" id="GO:0071916">
    <property type="term" value="F:dipeptide transmembrane transporter activity"/>
    <property type="evidence" value="ECO:0007669"/>
    <property type="project" value="TreeGrafter"/>
</dbReference>
<dbReference type="PANTHER" id="PTHR43163">
    <property type="entry name" value="DIPEPTIDE TRANSPORT SYSTEM PERMEASE PROTEIN DPPB-RELATED"/>
    <property type="match status" value="1"/>
</dbReference>
<dbReference type="InterPro" id="IPR000515">
    <property type="entry name" value="MetI-like"/>
</dbReference>
<protein>
    <submittedName>
        <fullName evidence="9">ABC transporter permease</fullName>
    </submittedName>
</protein>
<evidence type="ECO:0000256" key="1">
    <source>
        <dbReference type="ARBA" id="ARBA00004651"/>
    </source>
</evidence>
<dbReference type="Proteomes" id="UP000324738">
    <property type="component" value="Unassembled WGS sequence"/>
</dbReference>
<sequence>MQGGFSFFFRRLLRALITMWVAVSAIFFALRTIPGDAADAMMGQQMSAEGAELIRRQLGLDQPVISQYLSFMGDLLRGDLGLSMAIGKPVSELLWQVAPFTAVVVIGALVIGSGIGIPLGISAAKRRNSMIDMIARTLSLTGLVIPGFIVGILLMIPFAVWLGWFPLVGGGDAHDFWSLLYYGTLPALAGGLGMAAYMTRLTRASVLDLMSEDFVRTARAKGLSENTVFYRHVLRNALVPIVTFLGLYTVIMIGDSIAIEIVFSRPGFGRLILGGITQRDYTLLQSVLLVYVIVALIVNFVVDLLYVWIDPRIKLSM</sequence>
<keyword evidence="4 7" id="KW-0812">Transmembrane</keyword>
<feature type="transmembrane region" description="Helical" evidence="7">
    <location>
        <begin position="237"/>
        <end position="263"/>
    </location>
</feature>
<keyword evidence="5 7" id="KW-1133">Transmembrane helix</keyword>
<evidence type="ECO:0000256" key="4">
    <source>
        <dbReference type="ARBA" id="ARBA00022692"/>
    </source>
</evidence>
<comment type="caution">
    <text evidence="9">The sequence shown here is derived from an EMBL/GenBank/DDBJ whole genome shotgun (WGS) entry which is preliminary data.</text>
</comment>
<evidence type="ECO:0000313" key="9">
    <source>
        <dbReference type="EMBL" id="KAA0969623.1"/>
    </source>
</evidence>
<evidence type="ECO:0000256" key="6">
    <source>
        <dbReference type="ARBA" id="ARBA00023136"/>
    </source>
</evidence>
<evidence type="ECO:0000256" key="2">
    <source>
        <dbReference type="ARBA" id="ARBA00022448"/>
    </source>
</evidence>
<dbReference type="OrthoDB" id="9807402at2"/>
<accession>A0A5B0DT89</accession>
<evidence type="ECO:0000256" key="7">
    <source>
        <dbReference type="RuleBase" id="RU363032"/>
    </source>
</evidence>
<evidence type="ECO:0000256" key="3">
    <source>
        <dbReference type="ARBA" id="ARBA00022475"/>
    </source>
</evidence>
<evidence type="ECO:0000256" key="5">
    <source>
        <dbReference type="ARBA" id="ARBA00022989"/>
    </source>
</evidence>
<dbReference type="Gene3D" id="1.10.3720.10">
    <property type="entry name" value="MetI-like"/>
    <property type="match status" value="1"/>
</dbReference>
<organism evidence="9 10">
    <name type="scientific">Aureimonas fodinaquatilis</name>
    <dbReference type="NCBI Taxonomy" id="2565783"/>
    <lineage>
        <taxon>Bacteria</taxon>
        <taxon>Pseudomonadati</taxon>
        <taxon>Pseudomonadota</taxon>
        <taxon>Alphaproteobacteria</taxon>
        <taxon>Hyphomicrobiales</taxon>
        <taxon>Aurantimonadaceae</taxon>
        <taxon>Aureimonas</taxon>
    </lineage>
</organism>
<dbReference type="InterPro" id="IPR045621">
    <property type="entry name" value="BPD_transp_1_N"/>
</dbReference>
<dbReference type="InterPro" id="IPR035906">
    <property type="entry name" value="MetI-like_sf"/>
</dbReference>
<keyword evidence="2 7" id="KW-0813">Transport</keyword>
<dbReference type="RefSeq" id="WP_149300908.1">
    <property type="nucleotide sequence ID" value="NZ_VTWH01000003.1"/>
</dbReference>
<dbReference type="SUPFAM" id="SSF161098">
    <property type="entry name" value="MetI-like"/>
    <property type="match status" value="1"/>
</dbReference>
<keyword evidence="3" id="KW-1003">Cell membrane</keyword>
<evidence type="ECO:0000313" key="10">
    <source>
        <dbReference type="Proteomes" id="UP000324738"/>
    </source>
</evidence>
<feature type="transmembrane region" description="Helical" evidence="7">
    <location>
        <begin position="93"/>
        <end position="119"/>
    </location>
</feature>
<name>A0A5B0DT89_9HYPH</name>
<dbReference type="PANTHER" id="PTHR43163:SF6">
    <property type="entry name" value="DIPEPTIDE TRANSPORT SYSTEM PERMEASE PROTEIN DPPB-RELATED"/>
    <property type="match status" value="1"/>
</dbReference>
<comment type="similarity">
    <text evidence="7">Belongs to the binding-protein-dependent transport system permease family.</text>
</comment>
<evidence type="ECO:0000259" key="8">
    <source>
        <dbReference type="PROSITE" id="PS50928"/>
    </source>
</evidence>
<feature type="transmembrane region" description="Helical" evidence="7">
    <location>
        <begin position="140"/>
        <end position="164"/>
    </location>
</feature>
<dbReference type="Pfam" id="PF19300">
    <property type="entry name" value="BPD_transp_1_N"/>
    <property type="match status" value="1"/>
</dbReference>
<feature type="transmembrane region" description="Helical" evidence="7">
    <location>
        <begin position="12"/>
        <end position="33"/>
    </location>
</feature>